<evidence type="ECO:0000313" key="5">
    <source>
        <dbReference type="EMBL" id="KIK60341.1"/>
    </source>
</evidence>
<keyword evidence="3" id="KW-0687">Ribonucleoprotein</keyword>
<feature type="region of interest" description="Disordered" evidence="4">
    <location>
        <begin position="60"/>
        <end position="114"/>
    </location>
</feature>
<evidence type="ECO:0000256" key="1">
    <source>
        <dbReference type="ARBA" id="ARBA00005436"/>
    </source>
</evidence>
<dbReference type="PANTHER" id="PTHR21141:SF5">
    <property type="entry name" value="LARGE RIBOSOMAL SUBUNIT PROTEIN P2"/>
    <property type="match status" value="1"/>
</dbReference>
<dbReference type="InterPro" id="IPR044076">
    <property type="entry name" value="Ribosomal_P2"/>
</dbReference>
<reference evidence="5 6" key="1">
    <citation type="submission" date="2014-04" db="EMBL/GenBank/DDBJ databases">
        <title>Evolutionary Origins and Diversification of the Mycorrhizal Mutualists.</title>
        <authorList>
            <consortium name="DOE Joint Genome Institute"/>
            <consortium name="Mycorrhizal Genomics Consortium"/>
            <person name="Kohler A."/>
            <person name="Kuo A."/>
            <person name="Nagy L.G."/>
            <person name="Floudas D."/>
            <person name="Copeland A."/>
            <person name="Barry K.W."/>
            <person name="Cichocki N."/>
            <person name="Veneault-Fourrey C."/>
            <person name="LaButti K."/>
            <person name="Lindquist E.A."/>
            <person name="Lipzen A."/>
            <person name="Lundell T."/>
            <person name="Morin E."/>
            <person name="Murat C."/>
            <person name="Riley R."/>
            <person name="Ohm R."/>
            <person name="Sun H."/>
            <person name="Tunlid A."/>
            <person name="Henrissat B."/>
            <person name="Grigoriev I.V."/>
            <person name="Hibbett D.S."/>
            <person name="Martin F."/>
        </authorList>
    </citation>
    <scope>NUCLEOTIDE SEQUENCE [LARGE SCALE GENOMIC DNA]</scope>
    <source>
        <strain evidence="5 6">FD-317 M1</strain>
    </source>
</reference>
<dbReference type="PANTHER" id="PTHR21141">
    <property type="entry name" value="60S ACIDIC RIBOSOMAL PROTEIN FAMILY MEMBER"/>
    <property type="match status" value="1"/>
</dbReference>
<dbReference type="CDD" id="cd05833">
    <property type="entry name" value="Ribosomal_P2"/>
    <property type="match status" value="1"/>
</dbReference>
<keyword evidence="6" id="KW-1185">Reference proteome</keyword>
<dbReference type="GO" id="GO:0003735">
    <property type="term" value="F:structural constituent of ribosome"/>
    <property type="evidence" value="ECO:0007669"/>
    <property type="project" value="InterPro"/>
</dbReference>
<dbReference type="Gene3D" id="1.10.10.1410">
    <property type="match status" value="1"/>
</dbReference>
<accession>A0A0D0BXB3</accession>
<sequence>MRYIAAYLLLQMGGNPSPSASDIKRVLSAVSIQADDERLDKLLSALKDKDINQLIQEGSSKLSLIPSGGGPVPVDAGGGGTQEKEVDKKEENEELAKDDGDDSEDEGFYLNLFD</sequence>
<dbReference type="EMBL" id="KN834775">
    <property type="protein sequence ID" value="KIK60341.1"/>
    <property type="molecule type" value="Genomic_DNA"/>
</dbReference>
<name>A0A0D0BXB3_9AGAR</name>
<dbReference type="FunFam" id="1.10.10.1410:FF:000002">
    <property type="entry name" value="60S acidic ribosomal protein P2"/>
    <property type="match status" value="1"/>
</dbReference>
<dbReference type="OrthoDB" id="1227494at2759"/>
<dbReference type="Proteomes" id="UP000053593">
    <property type="component" value="Unassembled WGS sequence"/>
</dbReference>
<dbReference type="AlphaFoldDB" id="A0A0D0BXB3"/>
<dbReference type="GO" id="GO:0002182">
    <property type="term" value="P:cytoplasmic translational elongation"/>
    <property type="evidence" value="ECO:0007669"/>
    <property type="project" value="InterPro"/>
</dbReference>
<feature type="compositionally biased region" description="Basic and acidic residues" evidence="4">
    <location>
        <begin position="82"/>
        <end position="98"/>
    </location>
</feature>
<proteinExistence type="inferred from homology"/>
<evidence type="ECO:0000256" key="4">
    <source>
        <dbReference type="SAM" id="MobiDB-lite"/>
    </source>
</evidence>
<gene>
    <name evidence="5" type="ORF">GYMLUDRAFT_43639</name>
</gene>
<dbReference type="Pfam" id="PF00428">
    <property type="entry name" value="Ribosomal_60s"/>
    <property type="match status" value="1"/>
</dbReference>
<evidence type="ECO:0000256" key="2">
    <source>
        <dbReference type="ARBA" id="ARBA00022980"/>
    </source>
</evidence>
<protein>
    <recommendedName>
        <fullName evidence="7">60S acidic ribosomal protein P2</fullName>
    </recommendedName>
</protein>
<dbReference type="GO" id="GO:0022625">
    <property type="term" value="C:cytosolic large ribosomal subunit"/>
    <property type="evidence" value="ECO:0007669"/>
    <property type="project" value="InterPro"/>
</dbReference>
<keyword evidence="2" id="KW-0689">Ribosomal protein</keyword>
<dbReference type="InterPro" id="IPR027534">
    <property type="entry name" value="Ribosomal_P1/P2"/>
</dbReference>
<evidence type="ECO:0008006" key="7">
    <source>
        <dbReference type="Google" id="ProtNLM"/>
    </source>
</evidence>
<dbReference type="HOGENOM" id="CLU_114656_0_2_1"/>
<evidence type="ECO:0000313" key="6">
    <source>
        <dbReference type="Proteomes" id="UP000053593"/>
    </source>
</evidence>
<evidence type="ECO:0000256" key="3">
    <source>
        <dbReference type="ARBA" id="ARBA00023274"/>
    </source>
</evidence>
<feature type="compositionally biased region" description="Gly residues" evidence="4">
    <location>
        <begin position="67"/>
        <end position="81"/>
    </location>
</feature>
<dbReference type="InterPro" id="IPR038716">
    <property type="entry name" value="P1/P2_N_sf"/>
</dbReference>
<organism evidence="5 6">
    <name type="scientific">Collybiopsis luxurians FD-317 M1</name>
    <dbReference type="NCBI Taxonomy" id="944289"/>
    <lineage>
        <taxon>Eukaryota</taxon>
        <taxon>Fungi</taxon>
        <taxon>Dikarya</taxon>
        <taxon>Basidiomycota</taxon>
        <taxon>Agaricomycotina</taxon>
        <taxon>Agaricomycetes</taxon>
        <taxon>Agaricomycetidae</taxon>
        <taxon>Agaricales</taxon>
        <taxon>Marasmiineae</taxon>
        <taxon>Omphalotaceae</taxon>
        <taxon>Collybiopsis</taxon>
        <taxon>Collybiopsis luxurians</taxon>
    </lineage>
</organism>
<dbReference type="HAMAP" id="MF_01478">
    <property type="entry name" value="Ribosomal_L12_arch"/>
    <property type="match status" value="1"/>
</dbReference>
<comment type="similarity">
    <text evidence="1">Belongs to the eukaryotic ribosomal protein P1/P2 family.</text>
</comment>